<sequence>MLFSFRPKAASCVLQTYGCGASGDTVVTCSCQLSVSVVIQAHRMPLVRYGHCPSPSISRGSPFITSDDLMSFTIKPASGFTQRSLLEAKSKP</sequence>
<gene>
    <name evidence="1" type="ORF">Q8A67_022608</name>
</gene>
<dbReference type="Proteomes" id="UP001187343">
    <property type="component" value="Unassembled WGS sequence"/>
</dbReference>
<comment type="caution">
    <text evidence="1">The sequence shown here is derived from an EMBL/GenBank/DDBJ whole genome shotgun (WGS) entry which is preliminary data.</text>
</comment>
<accession>A0AA88P874</accession>
<protein>
    <submittedName>
        <fullName evidence="1">Uncharacterized protein</fullName>
    </submittedName>
</protein>
<proteinExistence type="predicted"/>
<dbReference type="EMBL" id="JAUYZG010000022">
    <property type="protein sequence ID" value="KAK2872711.1"/>
    <property type="molecule type" value="Genomic_DNA"/>
</dbReference>
<keyword evidence="2" id="KW-1185">Reference proteome</keyword>
<evidence type="ECO:0000313" key="2">
    <source>
        <dbReference type="Proteomes" id="UP001187343"/>
    </source>
</evidence>
<name>A0AA88P874_9TELE</name>
<dbReference type="AlphaFoldDB" id="A0AA88P874"/>
<reference evidence="1" key="1">
    <citation type="submission" date="2023-08" db="EMBL/GenBank/DDBJ databases">
        <title>Chromosome-level Genome Assembly of mud carp (Cirrhinus molitorella).</title>
        <authorList>
            <person name="Liu H."/>
        </authorList>
    </citation>
    <scope>NUCLEOTIDE SEQUENCE</scope>
    <source>
        <strain evidence="1">Prfri</strain>
        <tissue evidence="1">Muscle</tissue>
    </source>
</reference>
<organism evidence="1 2">
    <name type="scientific">Cirrhinus molitorella</name>
    <name type="common">mud carp</name>
    <dbReference type="NCBI Taxonomy" id="172907"/>
    <lineage>
        <taxon>Eukaryota</taxon>
        <taxon>Metazoa</taxon>
        <taxon>Chordata</taxon>
        <taxon>Craniata</taxon>
        <taxon>Vertebrata</taxon>
        <taxon>Euteleostomi</taxon>
        <taxon>Actinopterygii</taxon>
        <taxon>Neopterygii</taxon>
        <taxon>Teleostei</taxon>
        <taxon>Ostariophysi</taxon>
        <taxon>Cypriniformes</taxon>
        <taxon>Cyprinidae</taxon>
        <taxon>Labeoninae</taxon>
        <taxon>Labeonini</taxon>
        <taxon>Cirrhinus</taxon>
    </lineage>
</organism>
<evidence type="ECO:0000313" key="1">
    <source>
        <dbReference type="EMBL" id="KAK2872711.1"/>
    </source>
</evidence>